<feature type="domain" description="Flagellar hook-length control protein-like C-terminal" evidence="2">
    <location>
        <begin position="341"/>
        <end position="419"/>
    </location>
</feature>
<dbReference type="EMBL" id="JAWJEJ010000002">
    <property type="protein sequence ID" value="MDV3458478.1"/>
    <property type="molecule type" value="Genomic_DNA"/>
</dbReference>
<evidence type="ECO:0000313" key="3">
    <source>
        <dbReference type="EMBL" id="MDV3458478.1"/>
    </source>
</evidence>
<keyword evidence="4" id="KW-1185">Reference proteome</keyword>
<keyword evidence="3" id="KW-0282">Flagellum</keyword>
<feature type="compositionally biased region" description="Acidic residues" evidence="1">
    <location>
        <begin position="70"/>
        <end position="88"/>
    </location>
</feature>
<comment type="caution">
    <text evidence="3">The sequence shown here is derived from an EMBL/GenBank/DDBJ whole genome shotgun (WGS) entry which is preliminary data.</text>
</comment>
<keyword evidence="3" id="KW-0966">Cell projection</keyword>
<dbReference type="InterPro" id="IPR052563">
    <property type="entry name" value="FliK"/>
</dbReference>
<sequence>MIQLSSLLPAIPHGPVRPAALDPAGASSFALAMTALAAPRVALPPPLDGDADPLLPARQPLAEGGKDLPEDLGEGDAETDSPADDPDLAEDTAFAWFAMPLPAETAPPTPAKPSMPVEGATAEPMAIATPPAVPVPAMATPLVPMPGDPEQPIAGAEPAVTAAALVPPALPEATAATALGIEGAPIDVASLETVPVPAATVGGAVQEAPRVRVAAPRATVPPAEDAPAAPHIEAPIREAPAPLPPSAPRPAQFQPATAPVAPPTVTPQLAAAIEAAALGAPAVSAPSRRAPAIEAAVIALAPSADSVRPHAVAAAADVEQSMIDMRRQEWMGQMVEQIEALRDAAPLRETRLSLAPEALGKVDISIRQEGEHVHVHFATETQAARQLIADAQPRLGELAEARGIKLGQTSFESGTAGQGGRDGREAFAQPQSTKPRPAPSESAVGTPDDDRIA</sequence>
<dbReference type="Pfam" id="PF02120">
    <property type="entry name" value="Flg_hook"/>
    <property type="match status" value="1"/>
</dbReference>
<dbReference type="CDD" id="cd17470">
    <property type="entry name" value="T3SS_Flik_C"/>
    <property type="match status" value="1"/>
</dbReference>
<name>A0ABU3YAQ0_9SPHN</name>
<dbReference type="Proteomes" id="UP001273531">
    <property type="component" value="Unassembled WGS sequence"/>
</dbReference>
<dbReference type="InterPro" id="IPR038610">
    <property type="entry name" value="FliK-like_C_sf"/>
</dbReference>
<dbReference type="PANTHER" id="PTHR37533">
    <property type="entry name" value="FLAGELLAR HOOK-LENGTH CONTROL PROTEIN"/>
    <property type="match status" value="1"/>
</dbReference>
<dbReference type="PANTHER" id="PTHR37533:SF2">
    <property type="entry name" value="FLAGELLAR HOOK-LENGTH CONTROL PROTEIN"/>
    <property type="match status" value="1"/>
</dbReference>
<accession>A0ABU3YAQ0</accession>
<organism evidence="3 4">
    <name type="scientific">Sphingomonas agrestis</name>
    <dbReference type="NCBI Taxonomy" id="3080540"/>
    <lineage>
        <taxon>Bacteria</taxon>
        <taxon>Pseudomonadati</taxon>
        <taxon>Pseudomonadota</taxon>
        <taxon>Alphaproteobacteria</taxon>
        <taxon>Sphingomonadales</taxon>
        <taxon>Sphingomonadaceae</taxon>
        <taxon>Sphingomonas</taxon>
    </lineage>
</organism>
<dbReference type="RefSeq" id="WP_317227662.1">
    <property type="nucleotide sequence ID" value="NZ_JAWJEJ010000002.1"/>
</dbReference>
<evidence type="ECO:0000259" key="2">
    <source>
        <dbReference type="Pfam" id="PF02120"/>
    </source>
</evidence>
<dbReference type="Gene3D" id="3.30.750.140">
    <property type="match status" value="1"/>
</dbReference>
<protein>
    <submittedName>
        <fullName evidence="3">Flagellar hook-length control protein FliK</fullName>
    </submittedName>
</protein>
<evidence type="ECO:0000313" key="4">
    <source>
        <dbReference type="Proteomes" id="UP001273531"/>
    </source>
</evidence>
<gene>
    <name evidence="3" type="ORF">RZN05_15885</name>
</gene>
<keyword evidence="3" id="KW-0969">Cilium</keyword>
<feature type="region of interest" description="Disordered" evidence="1">
    <location>
        <begin position="406"/>
        <end position="453"/>
    </location>
</feature>
<feature type="region of interest" description="Disordered" evidence="1">
    <location>
        <begin position="237"/>
        <end position="257"/>
    </location>
</feature>
<proteinExistence type="predicted"/>
<evidence type="ECO:0000256" key="1">
    <source>
        <dbReference type="SAM" id="MobiDB-lite"/>
    </source>
</evidence>
<reference evidence="3 4" key="1">
    <citation type="submission" date="2023-10" db="EMBL/GenBank/DDBJ databases">
        <title>Sphingomonas sp. HF-S4 16S ribosomal RNA gene Genome sequencing and assembly.</title>
        <authorList>
            <person name="Lee H."/>
        </authorList>
    </citation>
    <scope>NUCLEOTIDE SEQUENCE [LARGE SCALE GENOMIC DNA]</scope>
    <source>
        <strain evidence="3 4">HF-S4</strain>
    </source>
</reference>
<feature type="region of interest" description="Disordered" evidence="1">
    <location>
        <begin position="42"/>
        <end position="88"/>
    </location>
</feature>
<dbReference type="InterPro" id="IPR021136">
    <property type="entry name" value="Flagellar_hook_control-like_C"/>
</dbReference>